<evidence type="ECO:0000313" key="2">
    <source>
        <dbReference type="Proteomes" id="UP000095283"/>
    </source>
</evidence>
<reference evidence="3" key="1">
    <citation type="submission" date="2016-11" db="UniProtKB">
        <authorList>
            <consortium name="WormBaseParasite"/>
        </authorList>
    </citation>
    <scope>IDENTIFICATION</scope>
</reference>
<accession>A0A1I7X965</accession>
<name>A0A1I7X965_HETBA</name>
<dbReference type="Proteomes" id="UP000095283">
    <property type="component" value="Unplaced"/>
</dbReference>
<feature type="chain" id="PRO_5009311049" evidence="1">
    <location>
        <begin position="24"/>
        <end position="61"/>
    </location>
</feature>
<protein>
    <submittedName>
        <fullName evidence="3">Agouti signaling protein</fullName>
    </submittedName>
</protein>
<evidence type="ECO:0000256" key="1">
    <source>
        <dbReference type="SAM" id="SignalP"/>
    </source>
</evidence>
<dbReference type="AlphaFoldDB" id="A0A1I7X965"/>
<sequence length="61" mass="6941">MFFILKELSLLFLHCLLFCSVLAMDTSDPTDLDSMNTATAFPEEETKIIPTNINFEALKKK</sequence>
<feature type="signal peptide" evidence="1">
    <location>
        <begin position="1"/>
        <end position="23"/>
    </location>
</feature>
<keyword evidence="1" id="KW-0732">Signal</keyword>
<proteinExistence type="predicted"/>
<evidence type="ECO:0000313" key="3">
    <source>
        <dbReference type="WBParaSite" id="Hba_14043"/>
    </source>
</evidence>
<keyword evidence="2" id="KW-1185">Reference proteome</keyword>
<organism evidence="2 3">
    <name type="scientific">Heterorhabditis bacteriophora</name>
    <name type="common">Entomopathogenic nematode worm</name>
    <dbReference type="NCBI Taxonomy" id="37862"/>
    <lineage>
        <taxon>Eukaryota</taxon>
        <taxon>Metazoa</taxon>
        <taxon>Ecdysozoa</taxon>
        <taxon>Nematoda</taxon>
        <taxon>Chromadorea</taxon>
        <taxon>Rhabditida</taxon>
        <taxon>Rhabditina</taxon>
        <taxon>Rhabditomorpha</taxon>
        <taxon>Strongyloidea</taxon>
        <taxon>Heterorhabditidae</taxon>
        <taxon>Heterorhabditis</taxon>
    </lineage>
</organism>
<dbReference type="WBParaSite" id="Hba_14043">
    <property type="protein sequence ID" value="Hba_14043"/>
    <property type="gene ID" value="Hba_14043"/>
</dbReference>